<evidence type="ECO:0000313" key="2">
    <source>
        <dbReference type="EMBL" id="RPD65348.1"/>
    </source>
</evidence>
<evidence type="ECO:0000256" key="1">
    <source>
        <dbReference type="SAM" id="MobiDB-lite"/>
    </source>
</evidence>
<reference evidence="2" key="1">
    <citation type="journal article" date="2018" name="Genome Biol. Evol.">
        <title>Genomics and development of Lentinus tigrinus, a white-rot wood-decaying mushroom with dimorphic fruiting bodies.</title>
        <authorList>
            <person name="Wu B."/>
            <person name="Xu Z."/>
            <person name="Knudson A."/>
            <person name="Carlson A."/>
            <person name="Chen N."/>
            <person name="Kovaka S."/>
            <person name="LaButti K."/>
            <person name="Lipzen A."/>
            <person name="Pennachio C."/>
            <person name="Riley R."/>
            <person name="Schakwitz W."/>
            <person name="Umezawa K."/>
            <person name="Ohm R.A."/>
            <person name="Grigoriev I.V."/>
            <person name="Nagy L.G."/>
            <person name="Gibbons J."/>
            <person name="Hibbett D."/>
        </authorList>
    </citation>
    <scope>NUCLEOTIDE SEQUENCE [LARGE SCALE GENOMIC DNA]</scope>
    <source>
        <strain evidence="2">ALCF2SS1-6</strain>
    </source>
</reference>
<gene>
    <name evidence="2" type="ORF">L227DRAFT_606872</name>
</gene>
<dbReference type="OrthoDB" id="2785713at2759"/>
<name>A0A5C2SPT4_9APHY</name>
<evidence type="ECO:0008006" key="4">
    <source>
        <dbReference type="Google" id="ProtNLM"/>
    </source>
</evidence>
<organism evidence="2 3">
    <name type="scientific">Lentinus tigrinus ALCF2SS1-6</name>
    <dbReference type="NCBI Taxonomy" id="1328759"/>
    <lineage>
        <taxon>Eukaryota</taxon>
        <taxon>Fungi</taxon>
        <taxon>Dikarya</taxon>
        <taxon>Basidiomycota</taxon>
        <taxon>Agaricomycotina</taxon>
        <taxon>Agaricomycetes</taxon>
        <taxon>Polyporales</taxon>
        <taxon>Polyporaceae</taxon>
        <taxon>Lentinus</taxon>
    </lineage>
</organism>
<dbReference type="Proteomes" id="UP000313359">
    <property type="component" value="Unassembled WGS sequence"/>
</dbReference>
<sequence length="596" mass="67163">MLCYNHFYDESAPDHDCHCQPDPEPIFIHDPCKSSFPPLAPSPVPTIINCYLFHAAHVAVPLTLRMPSGEPHYDPLSRDPVPARLPSSLEAPHVPSYSPYQRIDLLHLNRDVLSTISHFCSPHDAVQFAQTCKDAYEIVMPRILADVTIGQSDENQDEPRDPPVPDDTSTLQGPDRLEMFCNFMLADPKTRMRHLRALRLLDYAFARPSNTGFRDGWDADFSPADSLARLLHEATNLRVLHIRDAEPLFQSHPAVYEALAELPVLKEISLYYIGNFCLKAISQLRSRPAIIENGLWKDGPRPQGDVTPFGPYINSFQHIKLWECGCMLESVVDRFIWPNVHTLDIGGRIAKISELAHAFPNLRRLTFYLEFSVKQETGPAACWPELDYLETSAPIPSFPSPVRRVQLQYGIGARYGTQHDLKTLPLMEKTNPVALSCTIAHTVSETMLERMKTSMPSLQYLELILNSGGRASMEWQAFQEWVERNLEIMRATSIVGLCIAYSGAAGSSNPDDTSVADANRRRSTHVALMLARAVKTLSYIAVGRHEHEKDVGMYDVDCLWFQISRPADETQEPSLELLTAAEGERIREMLQNTPRV</sequence>
<keyword evidence="3" id="KW-1185">Reference proteome</keyword>
<dbReference type="STRING" id="1328759.A0A5C2SPT4"/>
<accession>A0A5C2SPT4</accession>
<evidence type="ECO:0000313" key="3">
    <source>
        <dbReference type="Proteomes" id="UP000313359"/>
    </source>
</evidence>
<protein>
    <recommendedName>
        <fullName evidence="4">F-box domain-containing protein</fullName>
    </recommendedName>
</protein>
<dbReference type="AlphaFoldDB" id="A0A5C2SPT4"/>
<proteinExistence type="predicted"/>
<feature type="region of interest" description="Disordered" evidence="1">
    <location>
        <begin position="151"/>
        <end position="173"/>
    </location>
</feature>
<dbReference type="EMBL" id="ML122252">
    <property type="protein sequence ID" value="RPD65348.1"/>
    <property type="molecule type" value="Genomic_DNA"/>
</dbReference>